<dbReference type="SUPFAM" id="SSF53271">
    <property type="entry name" value="PRTase-like"/>
    <property type="match status" value="1"/>
</dbReference>
<dbReference type="PANTHER" id="PTHR22946">
    <property type="entry name" value="DIENELACTONE HYDROLASE DOMAIN-CONTAINING PROTEIN-RELATED"/>
    <property type="match status" value="1"/>
</dbReference>
<dbReference type="InterPro" id="IPR000836">
    <property type="entry name" value="PRTase_dom"/>
</dbReference>
<gene>
    <name evidence="4" type="ORF">FRACA_390009</name>
</gene>
<dbReference type="AlphaFoldDB" id="A0A2I2KW60"/>
<evidence type="ECO:0000313" key="5">
    <source>
        <dbReference type="Proteomes" id="UP000234331"/>
    </source>
</evidence>
<dbReference type="InterPro" id="IPR002925">
    <property type="entry name" value="Dienelactn_hydro"/>
</dbReference>
<name>A0A2I2KW60_9ACTN</name>
<dbReference type="SUPFAM" id="SSF53474">
    <property type="entry name" value="alpha/beta-Hydrolases"/>
    <property type="match status" value="1"/>
</dbReference>
<keyword evidence="5" id="KW-1185">Reference proteome</keyword>
<dbReference type="InterPro" id="IPR029057">
    <property type="entry name" value="PRTase-like"/>
</dbReference>
<reference evidence="4 5" key="1">
    <citation type="submission" date="2017-06" db="EMBL/GenBank/DDBJ databases">
        <authorList>
            <person name="Kim H.J."/>
            <person name="Triplett B.A."/>
        </authorList>
    </citation>
    <scope>NUCLEOTIDE SEQUENCE [LARGE SCALE GENOMIC DNA]</scope>
    <source>
        <strain evidence="4">FRACA_ARgP5</strain>
    </source>
</reference>
<dbReference type="InterPro" id="IPR050261">
    <property type="entry name" value="FrsA_esterase"/>
</dbReference>
<proteinExistence type="inferred from homology"/>
<organism evidence="4 5">
    <name type="scientific">Frankia canadensis</name>
    <dbReference type="NCBI Taxonomy" id="1836972"/>
    <lineage>
        <taxon>Bacteria</taxon>
        <taxon>Bacillati</taxon>
        <taxon>Actinomycetota</taxon>
        <taxon>Actinomycetes</taxon>
        <taxon>Frankiales</taxon>
        <taxon>Frankiaceae</taxon>
        <taxon>Frankia</taxon>
    </lineage>
</organism>
<accession>A0A2I2KW60</accession>
<feature type="domain" description="Phosphoribosyltransferase" evidence="2">
    <location>
        <begin position="8"/>
        <end position="187"/>
    </location>
</feature>
<dbReference type="Pfam" id="PF01738">
    <property type="entry name" value="DLH"/>
    <property type="match status" value="1"/>
</dbReference>
<dbReference type="Pfam" id="PF00156">
    <property type="entry name" value="Pribosyltran"/>
    <property type="match status" value="1"/>
</dbReference>
<evidence type="ECO:0000313" key="4">
    <source>
        <dbReference type="EMBL" id="SNQ49895.1"/>
    </source>
</evidence>
<dbReference type="OrthoDB" id="9810066at2"/>
<dbReference type="Gene3D" id="3.30.1310.20">
    <property type="entry name" value="PRTase-like"/>
    <property type="match status" value="1"/>
</dbReference>
<evidence type="ECO:0000259" key="2">
    <source>
        <dbReference type="Pfam" id="PF00156"/>
    </source>
</evidence>
<dbReference type="EMBL" id="FZMO01000323">
    <property type="protein sequence ID" value="SNQ49895.1"/>
    <property type="molecule type" value="Genomic_DNA"/>
</dbReference>
<evidence type="ECO:0000259" key="3">
    <source>
        <dbReference type="Pfam" id="PF01738"/>
    </source>
</evidence>
<dbReference type="Proteomes" id="UP000234331">
    <property type="component" value="Unassembled WGS sequence"/>
</dbReference>
<dbReference type="GO" id="GO:0016787">
    <property type="term" value="F:hydrolase activity"/>
    <property type="evidence" value="ECO:0007669"/>
    <property type="project" value="InterPro"/>
</dbReference>
<sequence length="433" mass="45921">MIFESRADAGRRLAGRLAHLRGQDVVVLGLPRGGVPVGFEVARTLAAPLDVMLVRKIGVPSQPELAMGAIAEGGVRVVNEEAIRLARVGQDDFARVEAREAVELERRGRLFRAGRPRVPLLGRAVVVVDDGIATGSTALAACRAVRAQGAARIVLAAPVAARDRVAWLRQEADDVVCVQTPETFFGVGEFYTDFAQTGDEEVVDLLRQAAGGIGRGADVEIPAPAPTHLEGRLTVPARPRGVVAFAHGSGSSRHSPRNRLVADTLVAAGFATLLFDLLTGDEEEDVGNVFDIGLLARRLLAATAWLRGEPSLAGAPVGWFGASTGAAAALWAAGEPGCGVAAIVSRGGRPDLARDRLAAVRAPTLLIVGGRDDRVLDLNEWARQRLTGCPNRLEIVPGATHLFTEPDALARVATFARDWFVDRMTIRRQARSA</sequence>
<feature type="domain" description="Dienelactone hydrolase" evidence="3">
    <location>
        <begin position="231"/>
        <end position="408"/>
    </location>
</feature>
<dbReference type="Gene3D" id="3.40.50.2020">
    <property type="match status" value="1"/>
</dbReference>
<dbReference type="CDD" id="cd06223">
    <property type="entry name" value="PRTases_typeI"/>
    <property type="match status" value="1"/>
</dbReference>
<comment type="similarity">
    <text evidence="1">Belongs to the AB hydrolase superfamily.</text>
</comment>
<dbReference type="Gene3D" id="3.40.50.1820">
    <property type="entry name" value="alpha/beta hydrolase"/>
    <property type="match status" value="1"/>
</dbReference>
<evidence type="ECO:0000256" key="1">
    <source>
        <dbReference type="ARBA" id="ARBA00008645"/>
    </source>
</evidence>
<protein>
    <recommendedName>
        <fullName evidence="6">Phosphoribosyl transferase</fullName>
    </recommendedName>
</protein>
<dbReference type="RefSeq" id="WP_101833288.1">
    <property type="nucleotide sequence ID" value="NZ_FZMO01000323.1"/>
</dbReference>
<evidence type="ECO:0008006" key="6">
    <source>
        <dbReference type="Google" id="ProtNLM"/>
    </source>
</evidence>
<dbReference type="InterPro" id="IPR029058">
    <property type="entry name" value="AB_hydrolase_fold"/>
</dbReference>